<dbReference type="InterPro" id="IPR020843">
    <property type="entry name" value="ER"/>
</dbReference>
<dbReference type="InterPro" id="IPR036291">
    <property type="entry name" value="NAD(P)-bd_dom_sf"/>
</dbReference>
<dbReference type="Proteomes" id="UP001315278">
    <property type="component" value="Unassembled WGS sequence"/>
</dbReference>
<dbReference type="InterPro" id="IPR002328">
    <property type="entry name" value="ADH_Zn_CS"/>
</dbReference>
<evidence type="ECO:0000259" key="4">
    <source>
        <dbReference type="SMART" id="SM00829"/>
    </source>
</evidence>
<dbReference type="InterPro" id="IPR050129">
    <property type="entry name" value="Zn_alcohol_dh"/>
</dbReference>
<dbReference type="PANTHER" id="PTHR43401:SF2">
    <property type="entry name" value="L-THREONINE 3-DEHYDROGENASE"/>
    <property type="match status" value="1"/>
</dbReference>
<evidence type="ECO:0000256" key="2">
    <source>
        <dbReference type="ARBA" id="ARBA00022833"/>
    </source>
</evidence>
<dbReference type="SUPFAM" id="SSF50129">
    <property type="entry name" value="GroES-like"/>
    <property type="match status" value="1"/>
</dbReference>
<organism evidence="5 6">
    <name type="scientific">Bradyrhizobium jicamae</name>
    <dbReference type="NCBI Taxonomy" id="280332"/>
    <lineage>
        <taxon>Bacteria</taxon>
        <taxon>Pseudomonadati</taxon>
        <taxon>Pseudomonadota</taxon>
        <taxon>Alphaproteobacteria</taxon>
        <taxon>Hyphomicrobiales</taxon>
        <taxon>Nitrobacteraceae</taxon>
        <taxon>Bradyrhizobium</taxon>
    </lineage>
</organism>
<accession>A0ABS5FRT5</accession>
<dbReference type="PANTHER" id="PTHR43401">
    <property type="entry name" value="L-THREONINE 3-DEHYDROGENASE"/>
    <property type="match status" value="1"/>
</dbReference>
<dbReference type="Pfam" id="PF08240">
    <property type="entry name" value="ADH_N"/>
    <property type="match status" value="1"/>
</dbReference>
<protein>
    <submittedName>
        <fullName evidence="5">Alcohol dehydrogenase catalytic domain-containing protein</fullName>
    </submittedName>
</protein>
<keyword evidence="3" id="KW-0560">Oxidoreductase</keyword>
<name>A0ABS5FRT5_9BRAD</name>
<evidence type="ECO:0000256" key="1">
    <source>
        <dbReference type="ARBA" id="ARBA00022723"/>
    </source>
</evidence>
<evidence type="ECO:0000313" key="5">
    <source>
        <dbReference type="EMBL" id="MBR0799493.1"/>
    </source>
</evidence>
<dbReference type="InterPro" id="IPR011032">
    <property type="entry name" value="GroES-like_sf"/>
</dbReference>
<evidence type="ECO:0000313" key="6">
    <source>
        <dbReference type="Proteomes" id="UP001315278"/>
    </source>
</evidence>
<reference evidence="6" key="1">
    <citation type="journal article" date="2021" name="ISME J.">
        <title>Evolutionary origin and ecological implication of a unique nif island in free-living Bradyrhizobium lineages.</title>
        <authorList>
            <person name="Tao J."/>
        </authorList>
    </citation>
    <scope>NUCLEOTIDE SEQUENCE [LARGE SCALE GENOMIC DNA]</scope>
    <source>
        <strain evidence="6">SZCCT0434</strain>
    </source>
</reference>
<dbReference type="Gene3D" id="3.90.180.10">
    <property type="entry name" value="Medium-chain alcohol dehydrogenases, catalytic domain"/>
    <property type="match status" value="1"/>
</dbReference>
<keyword evidence="2" id="KW-0862">Zinc</keyword>
<feature type="domain" description="Enoyl reductase (ER)" evidence="4">
    <location>
        <begin position="7"/>
        <end position="333"/>
    </location>
</feature>
<keyword evidence="6" id="KW-1185">Reference proteome</keyword>
<keyword evidence="1" id="KW-0479">Metal-binding</keyword>
<dbReference type="EMBL" id="JAFCJH010000039">
    <property type="protein sequence ID" value="MBR0799493.1"/>
    <property type="molecule type" value="Genomic_DNA"/>
</dbReference>
<dbReference type="RefSeq" id="WP_212494293.1">
    <property type="nucleotide sequence ID" value="NZ_JAFCJH010000039.1"/>
</dbReference>
<evidence type="ECO:0000256" key="3">
    <source>
        <dbReference type="ARBA" id="ARBA00023002"/>
    </source>
</evidence>
<sequence>MKALAYAANNRLQLEDRPRPEPQGPHDVLVRVRQTGICGTDRSILVGKFRAKVGTVLGHESVGHVEKIGTAVTRVKVGERVIINPTLYCGSCDECLSGHTSFCLHKSGTEVGVDRDGAFAEFILLPEHFLHRIPDGMSFDRAVMVEPLACAINNVEAATTVAGEDVVVVGAGPIGVVTAMLCLHMGTRITLIESDSYRRQHCAHIFKDSADRITLAHPEHRLRRVGDVVIDSVGDQLDACLSLAKDRGRIVVMGYNSRSVVSIRPLELVQRAIRVIGAGDYCGHLFPRAVELARLIPLEAVISDRFSLSEFEKAFSLLAPNPAVDYHALKVLLVPDLIP</sequence>
<dbReference type="Gene3D" id="3.40.50.720">
    <property type="entry name" value="NAD(P)-binding Rossmann-like Domain"/>
    <property type="match status" value="1"/>
</dbReference>
<dbReference type="InterPro" id="IPR013154">
    <property type="entry name" value="ADH-like_N"/>
</dbReference>
<gene>
    <name evidence="5" type="ORF">JQ615_29395</name>
</gene>
<dbReference type="SMART" id="SM00829">
    <property type="entry name" value="PKS_ER"/>
    <property type="match status" value="1"/>
</dbReference>
<comment type="caution">
    <text evidence="5">The sequence shown here is derived from an EMBL/GenBank/DDBJ whole genome shotgun (WGS) entry which is preliminary data.</text>
</comment>
<proteinExistence type="predicted"/>
<dbReference type="SUPFAM" id="SSF51735">
    <property type="entry name" value="NAD(P)-binding Rossmann-fold domains"/>
    <property type="match status" value="1"/>
</dbReference>
<dbReference type="PROSITE" id="PS00059">
    <property type="entry name" value="ADH_ZINC"/>
    <property type="match status" value="1"/>
</dbReference>